<reference evidence="2 3" key="1">
    <citation type="submission" date="2020-10" db="EMBL/GenBank/DDBJ databases">
        <title>Sequencing the genomes of 1000 actinobacteria strains.</title>
        <authorList>
            <person name="Klenk H.-P."/>
        </authorList>
    </citation>
    <scope>NUCLEOTIDE SEQUENCE [LARGE SCALE GENOMIC DNA]</scope>
    <source>
        <strain evidence="2 3">DSM 46744</strain>
    </source>
</reference>
<accession>A0ABR9JKN3</accession>
<organism evidence="2 3">
    <name type="scientific">Actinomadura algeriensis</name>
    <dbReference type="NCBI Taxonomy" id="1679523"/>
    <lineage>
        <taxon>Bacteria</taxon>
        <taxon>Bacillati</taxon>
        <taxon>Actinomycetota</taxon>
        <taxon>Actinomycetes</taxon>
        <taxon>Streptosporangiales</taxon>
        <taxon>Thermomonosporaceae</taxon>
        <taxon>Actinomadura</taxon>
    </lineage>
</organism>
<proteinExistence type="predicted"/>
<evidence type="ECO:0000313" key="3">
    <source>
        <dbReference type="Proteomes" id="UP000627838"/>
    </source>
</evidence>
<name>A0ABR9JKN3_9ACTN</name>
<dbReference type="InterPro" id="IPR006311">
    <property type="entry name" value="TAT_signal"/>
</dbReference>
<sequence>MEPNLSPSRRAVLLGGAALLGTAAVPPAAAHAVVPRTWTTQPIPDAAPGLTISAIAAPTRRTAFAVGVEDGADGRTPVALRWRGREWRRVPVPAGTSPNLVDVAALPHARPWAIAQSSAWTDDPLVLRWAGTGWEAADAPVGEWVALDLDRFGRPWMIGGEVDDHLGPRSVLYRRDRTGWTRVLHEPLESVFTAISARTPSDVWLGGHRMLRHFDGDTWTDHTIVESGYAHWVLQIEQVSPRDVWFLTVSTHPLDLAARLVRWDGSGFTIHRVPLPSGGPGTRSAVGFLGSLTSDGRGGVWVGDNRYWTLRHFDGAEWSVADVPGQGGNLIQALTRVPHTRTVWAGGRLPHTLRFA</sequence>
<keyword evidence="3" id="KW-1185">Reference proteome</keyword>
<dbReference type="Proteomes" id="UP000627838">
    <property type="component" value="Unassembled WGS sequence"/>
</dbReference>
<evidence type="ECO:0008006" key="4">
    <source>
        <dbReference type="Google" id="ProtNLM"/>
    </source>
</evidence>
<feature type="chain" id="PRO_5045557175" description="Secreted protein" evidence="1">
    <location>
        <begin position="33"/>
        <end position="356"/>
    </location>
</feature>
<dbReference type="RefSeq" id="WP_192757664.1">
    <property type="nucleotide sequence ID" value="NZ_JADBDZ010000001.1"/>
</dbReference>
<evidence type="ECO:0000256" key="1">
    <source>
        <dbReference type="SAM" id="SignalP"/>
    </source>
</evidence>
<dbReference type="EMBL" id="JADBDZ010000001">
    <property type="protein sequence ID" value="MBE1530685.1"/>
    <property type="molecule type" value="Genomic_DNA"/>
</dbReference>
<comment type="caution">
    <text evidence="2">The sequence shown here is derived from an EMBL/GenBank/DDBJ whole genome shotgun (WGS) entry which is preliminary data.</text>
</comment>
<evidence type="ECO:0000313" key="2">
    <source>
        <dbReference type="EMBL" id="MBE1530685.1"/>
    </source>
</evidence>
<dbReference type="PROSITE" id="PS51318">
    <property type="entry name" value="TAT"/>
    <property type="match status" value="1"/>
</dbReference>
<keyword evidence="1" id="KW-0732">Signal</keyword>
<protein>
    <recommendedName>
        <fullName evidence="4">Secreted protein</fullName>
    </recommendedName>
</protein>
<feature type="signal peptide" evidence="1">
    <location>
        <begin position="1"/>
        <end position="32"/>
    </location>
</feature>
<gene>
    <name evidence="2" type="ORF">H4W34_000518</name>
</gene>